<keyword evidence="10" id="KW-1185">Reference proteome</keyword>
<organism evidence="9 10">
    <name type="scientific">Malassezia cuniculi</name>
    <dbReference type="NCBI Taxonomy" id="948313"/>
    <lineage>
        <taxon>Eukaryota</taxon>
        <taxon>Fungi</taxon>
        <taxon>Dikarya</taxon>
        <taxon>Basidiomycota</taxon>
        <taxon>Ustilaginomycotina</taxon>
        <taxon>Malasseziomycetes</taxon>
        <taxon>Malasseziales</taxon>
        <taxon>Malasseziaceae</taxon>
        <taxon>Malassezia</taxon>
    </lineage>
</organism>
<evidence type="ECO:0000256" key="7">
    <source>
        <dbReference type="SAM" id="MobiDB-lite"/>
    </source>
</evidence>
<name>A0AAF0ERR3_9BASI</name>
<evidence type="ECO:0000256" key="5">
    <source>
        <dbReference type="ARBA" id="ARBA00023242"/>
    </source>
</evidence>
<feature type="region of interest" description="Disordered" evidence="7">
    <location>
        <begin position="1"/>
        <end position="42"/>
    </location>
</feature>
<dbReference type="SUPFAM" id="SSF54928">
    <property type="entry name" value="RNA-binding domain, RBD"/>
    <property type="match status" value="1"/>
</dbReference>
<proteinExistence type="predicted"/>
<dbReference type="InterPro" id="IPR008111">
    <property type="entry name" value="RNA-bd_8"/>
</dbReference>
<dbReference type="GO" id="GO:0005634">
    <property type="term" value="C:nucleus"/>
    <property type="evidence" value="ECO:0007669"/>
    <property type="project" value="UniProtKB-SubCell"/>
</dbReference>
<feature type="domain" description="RRM" evidence="8">
    <location>
        <begin position="63"/>
        <end position="142"/>
    </location>
</feature>
<dbReference type="GO" id="GO:0006396">
    <property type="term" value="P:RNA processing"/>
    <property type="evidence" value="ECO:0007669"/>
    <property type="project" value="InterPro"/>
</dbReference>
<dbReference type="GO" id="GO:0005737">
    <property type="term" value="C:cytoplasm"/>
    <property type="evidence" value="ECO:0007669"/>
    <property type="project" value="UniProtKB-SubCell"/>
</dbReference>
<dbReference type="EMBL" id="CP119879">
    <property type="protein sequence ID" value="WFD35451.1"/>
    <property type="molecule type" value="Genomic_DNA"/>
</dbReference>
<dbReference type="PRINTS" id="PR01738">
    <property type="entry name" value="RNABINDINGM8"/>
</dbReference>
<dbReference type="GO" id="GO:0000502">
    <property type="term" value="C:proteasome complex"/>
    <property type="evidence" value="ECO:0007669"/>
    <property type="project" value="UniProtKB-KW"/>
</dbReference>
<comment type="subcellular location">
    <subcellularLocation>
        <location evidence="2">Cytoplasm</location>
    </subcellularLocation>
    <subcellularLocation>
        <location evidence="1">Nucleus</location>
    </subcellularLocation>
</comment>
<dbReference type="InterPro" id="IPR012677">
    <property type="entry name" value="Nucleotide-bd_a/b_plait_sf"/>
</dbReference>
<keyword evidence="4 6" id="KW-0694">RNA-binding</keyword>
<evidence type="ECO:0000313" key="9">
    <source>
        <dbReference type="EMBL" id="WFD35451.1"/>
    </source>
</evidence>
<gene>
    <name evidence="9" type="primary">RPN7_2</name>
    <name evidence="9" type="ORF">MCUN1_002305</name>
</gene>
<keyword evidence="9" id="KW-0647">Proteasome</keyword>
<evidence type="ECO:0000256" key="3">
    <source>
        <dbReference type="ARBA" id="ARBA00022490"/>
    </source>
</evidence>
<dbReference type="CDD" id="cd12324">
    <property type="entry name" value="RRM_RBM8"/>
    <property type="match status" value="1"/>
</dbReference>
<reference evidence="9" key="1">
    <citation type="submission" date="2023-03" db="EMBL/GenBank/DDBJ databases">
        <title>Mating type loci evolution in Malassezia.</title>
        <authorList>
            <person name="Coelho M.A."/>
        </authorList>
    </citation>
    <scope>NUCLEOTIDE SEQUENCE</scope>
    <source>
        <strain evidence="9">CBS 11721</strain>
    </source>
</reference>
<dbReference type="PROSITE" id="PS50102">
    <property type="entry name" value="RRM"/>
    <property type="match status" value="1"/>
</dbReference>
<evidence type="ECO:0000259" key="8">
    <source>
        <dbReference type="PROSITE" id="PS50102"/>
    </source>
</evidence>
<dbReference type="GO" id="GO:0003729">
    <property type="term" value="F:mRNA binding"/>
    <property type="evidence" value="ECO:0007669"/>
    <property type="project" value="InterPro"/>
</dbReference>
<dbReference type="InterPro" id="IPR033744">
    <property type="entry name" value="RRM_RBM8"/>
</dbReference>
<dbReference type="PANTHER" id="PTHR45894">
    <property type="entry name" value="RNA-BINDING PROTEIN 8A"/>
    <property type="match status" value="1"/>
</dbReference>
<evidence type="ECO:0000256" key="6">
    <source>
        <dbReference type="PROSITE-ProRule" id="PRU00176"/>
    </source>
</evidence>
<accession>A0AAF0ERR3</accession>
<dbReference type="Pfam" id="PF00076">
    <property type="entry name" value="RRM_1"/>
    <property type="match status" value="1"/>
</dbReference>
<dbReference type="SMART" id="SM00360">
    <property type="entry name" value="RRM"/>
    <property type="match status" value="1"/>
</dbReference>
<dbReference type="InterPro" id="IPR035979">
    <property type="entry name" value="RBD_domain_sf"/>
</dbReference>
<evidence type="ECO:0000256" key="2">
    <source>
        <dbReference type="ARBA" id="ARBA00004496"/>
    </source>
</evidence>
<keyword evidence="3" id="KW-0963">Cytoplasm</keyword>
<evidence type="ECO:0000313" key="10">
    <source>
        <dbReference type="Proteomes" id="UP001219933"/>
    </source>
</evidence>
<dbReference type="InterPro" id="IPR000504">
    <property type="entry name" value="RRM_dom"/>
</dbReference>
<keyword evidence="5" id="KW-0539">Nucleus</keyword>
<dbReference type="Gene3D" id="3.30.70.330">
    <property type="match status" value="1"/>
</dbReference>
<sequence length="168" mass="18611">MSDVRYESAPDVAMDVDDDPSVRRRGRGFDSGASANDGVRSSGFERLAPADLDERAERSVEGWVVVVTNVHSEATEDDVLDAFLDFGKVKDLHLNLDRRTGYVKGYALLKFEHQDEASRAIEACKNGLTLMEQQLDADYAFVRAPLVAPGAGRPARRDVRERSPSPMR</sequence>
<evidence type="ECO:0000256" key="4">
    <source>
        <dbReference type="ARBA" id="ARBA00022884"/>
    </source>
</evidence>
<evidence type="ECO:0000256" key="1">
    <source>
        <dbReference type="ARBA" id="ARBA00004123"/>
    </source>
</evidence>
<dbReference type="AlphaFoldDB" id="A0AAF0ERR3"/>
<protein>
    <submittedName>
        <fullName evidence="9">Proteasome regulatory particle subunit</fullName>
    </submittedName>
</protein>
<dbReference type="Proteomes" id="UP001219933">
    <property type="component" value="Chromosome 3"/>
</dbReference>